<dbReference type="GO" id="GO:0003677">
    <property type="term" value="F:DNA binding"/>
    <property type="evidence" value="ECO:0007669"/>
    <property type="project" value="UniProtKB-KW"/>
</dbReference>
<evidence type="ECO:0000259" key="6">
    <source>
        <dbReference type="PROSITE" id="PS51736"/>
    </source>
</evidence>
<evidence type="ECO:0000256" key="5">
    <source>
        <dbReference type="PROSITE-ProRule" id="PRU10137"/>
    </source>
</evidence>
<sequence>MEYGYIRVSTNLQDHTRQEKALLEYGILAENIYSDIGSGKDFNRPQYQKLVNKVIKAGDTLVITSLDRLGRDMKLILENYNLIVDTRGVTLISLEQPELNSTNPILKTVMLSIYTMLADIERKTMLERQRQAYNSMKKTDTGKLISNKTGEVVGRKKASHNFKKEDIELLKNWIDKTTELTTNQVLKALDVSRPTLYKLKKEYLAGELKWK</sequence>
<dbReference type="Gene3D" id="3.40.50.1390">
    <property type="entry name" value="Resolvase, N-terminal catalytic domain"/>
    <property type="match status" value="1"/>
</dbReference>
<evidence type="ECO:0000256" key="2">
    <source>
        <dbReference type="ARBA" id="ARBA00023125"/>
    </source>
</evidence>
<feature type="active site" description="O-(5'-phospho-DNA)-serine intermediate" evidence="4 5">
    <location>
        <position position="9"/>
    </location>
</feature>
<feature type="domain" description="Resolvase/invertase-type recombinase catalytic" evidence="6">
    <location>
        <begin position="1"/>
        <end position="140"/>
    </location>
</feature>
<keyword evidence="7" id="KW-0614">Plasmid</keyword>
<dbReference type="InterPro" id="IPR006119">
    <property type="entry name" value="Resolv_N"/>
</dbReference>
<gene>
    <name evidence="7" type="ORF">RO02_12555</name>
</gene>
<dbReference type="SUPFAM" id="SSF53041">
    <property type="entry name" value="Resolvase-like"/>
    <property type="match status" value="1"/>
</dbReference>
<dbReference type="InterPro" id="IPR006118">
    <property type="entry name" value="Recombinase_CS"/>
</dbReference>
<evidence type="ECO:0000313" key="8">
    <source>
        <dbReference type="Proteomes" id="UP000067061"/>
    </source>
</evidence>
<dbReference type="InterPro" id="IPR036162">
    <property type="entry name" value="Resolvase-like_N_sf"/>
</dbReference>
<dbReference type="InterPro" id="IPR050639">
    <property type="entry name" value="SSR_resolvase"/>
</dbReference>
<dbReference type="GO" id="GO:0000150">
    <property type="term" value="F:DNA strand exchange activity"/>
    <property type="evidence" value="ECO:0007669"/>
    <property type="project" value="InterPro"/>
</dbReference>
<dbReference type="CDD" id="cd03768">
    <property type="entry name" value="SR_ResInv"/>
    <property type="match status" value="1"/>
</dbReference>
<reference evidence="7 8" key="1">
    <citation type="submission" date="2015-11" db="EMBL/GenBank/DDBJ databases">
        <authorList>
            <person name="Kook J.-K."/>
            <person name="Park S.-N."/>
            <person name="Lim Y.K."/>
            <person name="Jo E."/>
        </authorList>
    </citation>
    <scope>NUCLEOTIDE SEQUENCE [LARGE SCALE GENOMIC DNA]</scope>
    <source>
        <strain evidence="7 8">ChDC F306</strain>
        <plasmid evidence="7 8">unnamed1</plasmid>
    </source>
</reference>
<dbReference type="EMBL" id="CP013122">
    <property type="protein sequence ID" value="ALM95431.1"/>
    <property type="molecule type" value="Genomic_DNA"/>
</dbReference>
<evidence type="ECO:0000256" key="4">
    <source>
        <dbReference type="PIRSR" id="PIRSR606118-50"/>
    </source>
</evidence>
<dbReference type="PROSITE" id="PS00398">
    <property type="entry name" value="RECOMBINASES_2"/>
    <property type="match status" value="1"/>
</dbReference>
<keyword evidence="2" id="KW-0238">DNA-binding</keyword>
<evidence type="ECO:0000313" key="7">
    <source>
        <dbReference type="EMBL" id="ALM95431.1"/>
    </source>
</evidence>
<evidence type="ECO:0000256" key="3">
    <source>
        <dbReference type="ARBA" id="ARBA00023172"/>
    </source>
</evidence>
<dbReference type="PANTHER" id="PTHR30461">
    <property type="entry name" value="DNA-INVERTASE FROM LAMBDOID PROPHAGE"/>
    <property type="match status" value="1"/>
</dbReference>
<name>A0AAC8WHD0_FUSNP</name>
<dbReference type="SMART" id="SM00857">
    <property type="entry name" value="Resolvase"/>
    <property type="match status" value="1"/>
</dbReference>
<dbReference type="PROSITE" id="PS00397">
    <property type="entry name" value="RECOMBINASES_1"/>
    <property type="match status" value="1"/>
</dbReference>
<dbReference type="GO" id="GO:0015074">
    <property type="term" value="P:DNA integration"/>
    <property type="evidence" value="ECO:0007669"/>
    <property type="project" value="UniProtKB-KW"/>
</dbReference>
<organism evidence="7 8">
    <name type="scientific">Fusobacterium nucleatum subsp. polymorphum</name>
    <name type="common">Fusobacterium polymorphum</name>
    <dbReference type="NCBI Taxonomy" id="76857"/>
    <lineage>
        <taxon>Bacteria</taxon>
        <taxon>Fusobacteriati</taxon>
        <taxon>Fusobacteriota</taxon>
        <taxon>Fusobacteriia</taxon>
        <taxon>Fusobacteriales</taxon>
        <taxon>Fusobacteriaceae</taxon>
        <taxon>Fusobacterium</taxon>
    </lineage>
</organism>
<keyword evidence="3" id="KW-0233">DNA recombination</keyword>
<dbReference type="Pfam" id="PF00239">
    <property type="entry name" value="Resolvase"/>
    <property type="match status" value="1"/>
</dbReference>
<proteinExistence type="predicted"/>
<dbReference type="PROSITE" id="PS51736">
    <property type="entry name" value="RECOMBINASES_3"/>
    <property type="match status" value="1"/>
</dbReference>
<dbReference type="Proteomes" id="UP000067061">
    <property type="component" value="Plasmid unnamed1"/>
</dbReference>
<evidence type="ECO:0000256" key="1">
    <source>
        <dbReference type="ARBA" id="ARBA00022908"/>
    </source>
</evidence>
<protein>
    <submittedName>
        <fullName evidence="7">Resolvase</fullName>
    </submittedName>
</protein>
<dbReference type="AlphaFoldDB" id="A0AAC8WHD0"/>
<accession>A0AAC8WHD0</accession>
<dbReference type="PANTHER" id="PTHR30461:SF2">
    <property type="entry name" value="SERINE RECOMBINASE PINE-RELATED"/>
    <property type="match status" value="1"/>
</dbReference>
<keyword evidence="1" id="KW-0229">DNA integration</keyword>
<geneLocation type="plasmid" evidence="7 8">
    <name>unnamed1</name>
</geneLocation>